<accession>Q5H1I3</accession>
<evidence type="ECO:0000313" key="2">
    <source>
        <dbReference type="Proteomes" id="UP000006735"/>
    </source>
</evidence>
<evidence type="ECO:0000313" key="1">
    <source>
        <dbReference type="EMBL" id="AAW75188.1"/>
    </source>
</evidence>
<dbReference type="KEGG" id="xoo:XOO1934"/>
<gene>
    <name evidence="1" type="ordered locus">XOO1934</name>
</gene>
<reference evidence="1 2" key="1">
    <citation type="journal article" date="2005" name="Nucleic Acids Res.">
        <title>The genome sequence of Xanthomonas oryzae pathovar oryzae KACC10331, the bacterial blight pathogen of rice.</title>
        <authorList>
            <person name="Lee B.M."/>
            <person name="Park Y.J."/>
            <person name="Park D.S."/>
            <person name="Kang H.W."/>
            <person name="Kim J.G."/>
            <person name="Song E.S."/>
            <person name="Park I.C."/>
            <person name="Yoon U.H."/>
            <person name="Hahn J.H."/>
            <person name="Koo B.S."/>
            <person name="Lee G.B."/>
            <person name="Kim H."/>
            <person name="Park H.S."/>
            <person name="Yoon K.O."/>
            <person name="Kim J.H."/>
            <person name="Jung C.H."/>
            <person name="Koh N.H."/>
            <person name="Seo J.S."/>
            <person name="Go S.J."/>
        </authorList>
    </citation>
    <scope>NUCLEOTIDE SEQUENCE [LARGE SCALE GENOMIC DNA]</scope>
    <source>
        <strain evidence="2">KACC10331 / KXO85</strain>
    </source>
</reference>
<name>Q5H1I3_XANOR</name>
<dbReference type="AlphaFoldDB" id="Q5H1I3"/>
<dbReference type="Proteomes" id="UP000006735">
    <property type="component" value="Chromosome"/>
</dbReference>
<protein>
    <submittedName>
        <fullName evidence="1">Uncharacterized protein</fullName>
    </submittedName>
</protein>
<keyword evidence="2" id="KW-1185">Reference proteome</keyword>
<sequence>MHVIAKFFKASLLGVCILLAAAVALYAVSRHWPIPEAQPQALAQLRQPLPPLRGANMFQALWSLSYAIPEAQRETVLAQDVERFNRLPDRMPFQSTAAGYRRLPRWPSTAPARCTASTGGCLQRVREQPQAYADALVTQAALLARMRALADYADYRSPLRPRVDTPLPELPRMPLSMTASGLDFVQGRTTQALSGVCTDAQVGRVLMRSSDNLAITMIGAAMLRGNAQLFADMLAELPAQQSLPAHCAAAFAPATTQEISLCQALHGESRMVFSLLQDVRPPHDDRGWLAGWLAGARRATVAGPRAHPGVACADLDLGLQRAVAGSAGAGSGVTAGQRSSARDHIGGLRGQCQRLPVGQRVASGLRQLPTQAAGHCRCIARDFDDAVVARSPRRRNALGAATCRATACAAWTGAPTAGRWRWQASDPGSVVAPEKPPDRIHCKASSVFPVCWNCQCSLRYVLVSVSFRPCGHAVLPPSSCLPMSCFVRVWRTRSTCAIRWSS</sequence>
<dbReference type="STRING" id="291331.XOO1934"/>
<dbReference type="HOGENOM" id="CLU_542842_0_0_6"/>
<proteinExistence type="predicted"/>
<organism evidence="1 2">
    <name type="scientific">Xanthomonas oryzae pv. oryzae (strain KACC10331 / KXO85)</name>
    <dbReference type="NCBI Taxonomy" id="291331"/>
    <lineage>
        <taxon>Bacteria</taxon>
        <taxon>Pseudomonadati</taxon>
        <taxon>Pseudomonadota</taxon>
        <taxon>Gammaproteobacteria</taxon>
        <taxon>Lysobacterales</taxon>
        <taxon>Lysobacteraceae</taxon>
        <taxon>Xanthomonas</taxon>
    </lineage>
</organism>
<dbReference type="EMBL" id="AE013598">
    <property type="protein sequence ID" value="AAW75188.1"/>
    <property type="molecule type" value="Genomic_DNA"/>
</dbReference>